<evidence type="ECO:0000256" key="5">
    <source>
        <dbReference type="ARBA" id="ARBA00023136"/>
    </source>
</evidence>
<dbReference type="PANTHER" id="PTHR30250">
    <property type="entry name" value="PST FAMILY PREDICTED COLANIC ACID TRANSPORTER"/>
    <property type="match status" value="1"/>
</dbReference>
<dbReference type="InterPro" id="IPR050833">
    <property type="entry name" value="Poly_Biosynth_Transport"/>
</dbReference>
<sequence>MRKRIKEKVLSKKDVFLFTIANLFRRATNFIFVILLARILNLETLGEYSSYTYFISLFIVVTNFGFNEFIIANSEDEKILKINFTGFFLFSLLILSVFFLIATCFNIPNYSLFLLVGIKIFLDTSLIKVLLSYFQVLKKVNKLTVSYLLSSILILIFLLVAYYFESSIYIFLIVYCIGLVILYFIALLEIKPFVKINFRKFYETNILKIKYYGLSYITVSIYMLIPNVFAALFIGKEELGIYQVAYSIANVILLVSISFIQYSYSGFLKIKCKKAFTNRLKNIIKQVFLINTIVIFFFFFFGKFILINIYGSEVFEDSWSLLMILLLANIIQSISSVLAITLIIAKLQKVKFKLNLELIILSLICSSLFIYLFQIYGVVLSFIIVYAYSFFRFAVINKNVLNKFEKFIK</sequence>
<feature type="transmembrane region" description="Helical" evidence="6">
    <location>
        <begin position="111"/>
        <end position="131"/>
    </location>
</feature>
<evidence type="ECO:0000313" key="8">
    <source>
        <dbReference type="EMBL" id="MDQ0335204.1"/>
    </source>
</evidence>
<dbReference type="AlphaFoldDB" id="A0A9X0YHW8"/>
<feature type="transmembrane region" description="Helical" evidence="6">
    <location>
        <begin position="211"/>
        <end position="234"/>
    </location>
</feature>
<feature type="transmembrane region" description="Helical" evidence="6">
    <location>
        <begin position="15"/>
        <end position="39"/>
    </location>
</feature>
<evidence type="ECO:0000313" key="9">
    <source>
        <dbReference type="Proteomes" id="UP001138672"/>
    </source>
</evidence>
<gene>
    <name evidence="7" type="ORF">J2Z56_000600</name>
    <name evidence="8" type="ORF">J2Z57_001650</name>
</gene>
<feature type="transmembrane region" description="Helical" evidence="6">
    <location>
        <begin position="319"/>
        <end position="344"/>
    </location>
</feature>
<dbReference type="RefSeq" id="WP_198151384.1">
    <property type="nucleotide sequence ID" value="NZ_JAGGJQ010000001.1"/>
</dbReference>
<evidence type="ECO:0000256" key="4">
    <source>
        <dbReference type="ARBA" id="ARBA00022989"/>
    </source>
</evidence>
<dbReference type="Proteomes" id="UP001138672">
    <property type="component" value="Unassembled WGS sequence"/>
</dbReference>
<evidence type="ECO:0000313" key="7">
    <source>
        <dbReference type="EMBL" id="MBP1838704.1"/>
    </source>
</evidence>
<dbReference type="PANTHER" id="PTHR30250:SF11">
    <property type="entry name" value="O-ANTIGEN TRANSPORTER-RELATED"/>
    <property type="match status" value="1"/>
</dbReference>
<keyword evidence="5 6" id="KW-0472">Membrane</keyword>
<comment type="subcellular location">
    <subcellularLocation>
        <location evidence="1">Cell membrane</location>
        <topology evidence="1">Multi-pass membrane protein</topology>
    </subcellularLocation>
</comment>
<keyword evidence="10" id="KW-1185">Reference proteome</keyword>
<reference evidence="7" key="1">
    <citation type="submission" date="2021-03" db="EMBL/GenBank/DDBJ databases">
        <title>Genomic Encyclopedia of Type Strains, Phase IV (KMG-IV): sequencing the most valuable type-strain genomes for metagenomic binning, comparative biology and taxonomic classification.</title>
        <authorList>
            <person name="Goeker M."/>
        </authorList>
    </citation>
    <scope>NUCLEOTIDE SEQUENCE</scope>
    <source>
        <strain evidence="7">DSM 15523</strain>
        <strain evidence="8 10">DSM 16476</strain>
    </source>
</reference>
<keyword evidence="3 6" id="KW-0812">Transmembrane</keyword>
<feature type="transmembrane region" description="Helical" evidence="6">
    <location>
        <begin position="240"/>
        <end position="262"/>
    </location>
</feature>
<evidence type="ECO:0000313" key="10">
    <source>
        <dbReference type="Proteomes" id="UP001231587"/>
    </source>
</evidence>
<dbReference type="Proteomes" id="UP001231587">
    <property type="component" value="Unassembled WGS sequence"/>
</dbReference>
<evidence type="ECO:0000256" key="6">
    <source>
        <dbReference type="SAM" id="Phobius"/>
    </source>
</evidence>
<protein>
    <submittedName>
        <fullName evidence="7">O-antigen/teichoic acid export membrane protein</fullName>
    </submittedName>
</protein>
<proteinExistence type="predicted"/>
<feature type="transmembrane region" description="Helical" evidence="6">
    <location>
        <begin position="379"/>
        <end position="396"/>
    </location>
</feature>
<dbReference type="GO" id="GO:0005886">
    <property type="term" value="C:plasma membrane"/>
    <property type="evidence" value="ECO:0007669"/>
    <property type="project" value="UniProtKB-SubCell"/>
</dbReference>
<feature type="transmembrane region" description="Helical" evidence="6">
    <location>
        <begin position="84"/>
        <end position="105"/>
    </location>
</feature>
<dbReference type="Pfam" id="PF01943">
    <property type="entry name" value="Polysacc_synt"/>
    <property type="match status" value="1"/>
</dbReference>
<evidence type="ECO:0000256" key="2">
    <source>
        <dbReference type="ARBA" id="ARBA00022475"/>
    </source>
</evidence>
<organism evidence="7 9">
    <name type="scientific">Formosa algae</name>
    <dbReference type="NCBI Taxonomy" id="225843"/>
    <lineage>
        <taxon>Bacteria</taxon>
        <taxon>Pseudomonadati</taxon>
        <taxon>Bacteroidota</taxon>
        <taxon>Flavobacteriia</taxon>
        <taxon>Flavobacteriales</taxon>
        <taxon>Flavobacteriaceae</taxon>
        <taxon>Formosa</taxon>
    </lineage>
</organism>
<evidence type="ECO:0000256" key="3">
    <source>
        <dbReference type="ARBA" id="ARBA00022692"/>
    </source>
</evidence>
<feature type="transmembrane region" description="Helical" evidence="6">
    <location>
        <begin position="356"/>
        <end position="373"/>
    </location>
</feature>
<comment type="caution">
    <text evidence="7">The sequence shown here is derived from an EMBL/GenBank/DDBJ whole genome shotgun (WGS) entry which is preliminary data.</text>
</comment>
<feature type="transmembrane region" description="Helical" evidence="6">
    <location>
        <begin position="51"/>
        <end position="72"/>
    </location>
</feature>
<accession>A0A9X0YHW8</accession>
<feature type="transmembrane region" description="Helical" evidence="6">
    <location>
        <begin position="283"/>
        <end position="307"/>
    </location>
</feature>
<evidence type="ECO:0000256" key="1">
    <source>
        <dbReference type="ARBA" id="ARBA00004651"/>
    </source>
</evidence>
<feature type="transmembrane region" description="Helical" evidence="6">
    <location>
        <begin position="143"/>
        <end position="164"/>
    </location>
</feature>
<name>A0A9X0YHW8_9FLAO</name>
<keyword evidence="2" id="KW-1003">Cell membrane</keyword>
<dbReference type="EMBL" id="JAUSUU010000004">
    <property type="protein sequence ID" value="MDQ0335204.1"/>
    <property type="molecule type" value="Genomic_DNA"/>
</dbReference>
<dbReference type="EMBL" id="JAGGJQ010000001">
    <property type="protein sequence ID" value="MBP1838704.1"/>
    <property type="molecule type" value="Genomic_DNA"/>
</dbReference>
<keyword evidence="4 6" id="KW-1133">Transmembrane helix</keyword>
<dbReference type="InterPro" id="IPR002797">
    <property type="entry name" value="Polysacc_synth"/>
</dbReference>
<feature type="transmembrane region" description="Helical" evidence="6">
    <location>
        <begin position="170"/>
        <end position="190"/>
    </location>
</feature>